<dbReference type="PRINTS" id="PR01547">
    <property type="entry name" value="YEAST176DUF"/>
</dbReference>
<dbReference type="InterPro" id="IPR015943">
    <property type="entry name" value="WD40/YVTN_repeat-like_dom_sf"/>
</dbReference>
<dbReference type="GO" id="GO:0031931">
    <property type="term" value="C:TORC1 complex"/>
    <property type="evidence" value="ECO:0007669"/>
    <property type="project" value="InterPro"/>
</dbReference>
<name>G0U9T1_TRYVY</name>
<dbReference type="GO" id="GO:0010506">
    <property type="term" value="P:regulation of autophagy"/>
    <property type="evidence" value="ECO:0007669"/>
    <property type="project" value="TreeGrafter"/>
</dbReference>
<dbReference type="Pfam" id="PF14538">
    <property type="entry name" value="Raptor_N"/>
    <property type="match status" value="1"/>
</dbReference>
<organism evidence="3">
    <name type="scientific">Trypanosoma vivax (strain Y486)</name>
    <dbReference type="NCBI Taxonomy" id="1055687"/>
    <lineage>
        <taxon>Eukaryota</taxon>
        <taxon>Discoba</taxon>
        <taxon>Euglenozoa</taxon>
        <taxon>Kinetoplastea</taxon>
        <taxon>Metakinetoplastina</taxon>
        <taxon>Trypanosomatida</taxon>
        <taxon>Trypanosomatidae</taxon>
        <taxon>Trypanosoma</taxon>
        <taxon>Duttonella</taxon>
    </lineage>
</organism>
<dbReference type="SUPFAM" id="SSF48371">
    <property type="entry name" value="ARM repeat"/>
    <property type="match status" value="1"/>
</dbReference>
<dbReference type="EMBL" id="HE573027">
    <property type="protein sequence ID" value="CCC52562.1"/>
    <property type="molecule type" value="Genomic_DNA"/>
</dbReference>
<feature type="domain" description="Raptor N-terminal CASPase-like" evidence="2">
    <location>
        <begin position="58"/>
        <end position="216"/>
    </location>
</feature>
<dbReference type="InterPro" id="IPR011989">
    <property type="entry name" value="ARM-like"/>
</dbReference>
<dbReference type="Gene3D" id="1.25.10.10">
    <property type="entry name" value="Leucine-rich Repeat Variant"/>
    <property type="match status" value="1"/>
</dbReference>
<dbReference type="GO" id="GO:0030307">
    <property type="term" value="P:positive regulation of cell growth"/>
    <property type="evidence" value="ECO:0007669"/>
    <property type="project" value="TreeGrafter"/>
</dbReference>
<accession>G0U9T1</accession>
<protein>
    <recommendedName>
        <fullName evidence="2">Raptor N-terminal CASPase-like domain-containing protein</fullName>
    </recommendedName>
</protein>
<dbReference type="SUPFAM" id="SSF50978">
    <property type="entry name" value="WD40 repeat-like"/>
    <property type="match status" value="1"/>
</dbReference>
<dbReference type="PANTHER" id="PTHR12848:SF19">
    <property type="entry name" value="RAPTOR N-TERMINAL CASPASE-LIKE DOMAIN-CONTAINING PROTEIN"/>
    <property type="match status" value="1"/>
</dbReference>
<dbReference type="AlphaFoldDB" id="G0U9T1"/>
<keyword evidence="1" id="KW-0677">Repeat</keyword>
<dbReference type="VEuPathDB" id="TriTrypDB:TvY486_1100470"/>
<dbReference type="InterPro" id="IPR036322">
    <property type="entry name" value="WD40_repeat_dom_sf"/>
</dbReference>
<dbReference type="GO" id="GO:0071230">
    <property type="term" value="P:cellular response to amino acid stimulus"/>
    <property type="evidence" value="ECO:0007669"/>
    <property type="project" value="TreeGrafter"/>
</dbReference>
<dbReference type="GO" id="GO:0030674">
    <property type="term" value="F:protein-macromolecule adaptor activity"/>
    <property type="evidence" value="ECO:0007669"/>
    <property type="project" value="TreeGrafter"/>
</dbReference>
<evidence type="ECO:0000313" key="3">
    <source>
        <dbReference type="EMBL" id="CCC52562.1"/>
    </source>
</evidence>
<dbReference type="GO" id="GO:0031929">
    <property type="term" value="P:TOR signaling"/>
    <property type="evidence" value="ECO:0007669"/>
    <property type="project" value="InterPro"/>
</dbReference>
<dbReference type="SMART" id="SM01302">
    <property type="entry name" value="Raptor_N"/>
    <property type="match status" value="1"/>
</dbReference>
<dbReference type="GO" id="GO:0009267">
    <property type="term" value="P:cellular response to starvation"/>
    <property type="evidence" value="ECO:0007669"/>
    <property type="project" value="TreeGrafter"/>
</dbReference>
<evidence type="ECO:0000256" key="1">
    <source>
        <dbReference type="ARBA" id="ARBA00022737"/>
    </source>
</evidence>
<dbReference type="InterPro" id="IPR004083">
    <property type="entry name" value="Raptor"/>
</dbReference>
<dbReference type="GO" id="GO:0005737">
    <property type="term" value="C:cytoplasm"/>
    <property type="evidence" value="ECO:0007669"/>
    <property type="project" value="TreeGrafter"/>
</dbReference>
<dbReference type="PANTHER" id="PTHR12848">
    <property type="entry name" value="REGULATORY-ASSOCIATED PROTEIN OF MTOR"/>
    <property type="match status" value="1"/>
</dbReference>
<sequence length="1232" mass="135059">MLSRRRAAVAPSADHIVNGQLSAFKPHHLPSLVTQIKVDEVAVLDMGSFPEQRPNSRKKSPAKLIIILCLNIGNDPPGFTRSETCARLECWTDPYVARMSHLPVTGGSNTIAETLKEQYVSQLGDVSVKKGVEVHLDEFKELLVKFCRKSENEWVLLHYNGHGMPCATELGEIWVFDKDKTHYVPFNIAEIADLVDSPTFYVLDCNSAGSIIEYWCTMGFNSSRPHDMFVAACSAGSFLPLNPLLPADVLTSCLTTPLKMALERYANFSHRKQLLPCVTAEMICAIPGSLGDMSSPLGELNSILIAVMESVAWCTFTPSQFHRLFRQDPTTSVLFRNFLLADRILREVGCVPVSLPSVPAEAHLHHAWDLWESTLEGVICQLPDLLTSDLVLNRNYAYKPSSFFTNQLMAFEVWIKSGNLSEEPEELPSALLALSQPSYQLPALVLLVHYLDSGVNAGKRAILCGILPRISKLLKQEKLFLIVSVLWMQVVRADVVWSTSEFTGSRLEKYFIKLLQLNEKTTELCTIDNEKFISSGVDGDLSGDCASWRLPGKEGCKARTDGFGARDTMHAYYSIDGVDIHRLKAMACYVLCQLLKYGDKEQSICLWDEGLLNAAFSLLESSSAEVRSWACLTLAQLLSSLSHAKKVVSQACTTHLDLLTYLLQDKSPVVRSSCVTLLATLVGSPANEQCIRRAQMEKSLLIKLRGFLHDASMNVREELVFFGCRVLFHYGGLLPCIRSSDISNRYMEYMHYVGQNSPEWSLDALMLFTLYQDLDTVKVTSALSSLGNNLPPHSQRVANEAIRSMSRVVSAYSSHVVSDADRARAARNADIMQQLVLDMQERKMEPPSALVGTRTRLASTNSSPSDIPTFDSSPAGPTKGMDRVGPLQPCIQHQVLPSLLSGDQVICATFRALDTTLVIGTKKQHIYNISYESYKKQEHINSFGVRLAAPLHDILVINDLAEQAGLLLVNRHGGYSLLRGPWDNSQVPPTEVAAFSACPLHKTVLIKSAYRSYNANLFYGGPIGEGGCTEIHVLSLDEEQVVQRLSVPGDPAITSLVAHTTGRALLAGCSDGTVLYYDDRQQQGSLGAVSTLQCRSSAMVERHTMWASPIDVGGAALTIATASPTSVCLYDSRKSTVPVVEVDVTTLSRTQGGCSLASAPVHISAFAAGVHTGMLGLFLSDGTYTALNMKGRPLLGEPIGVKNTKGPLFAEGFAVHPLRPALTLGGEVFLIH</sequence>
<dbReference type="InterPro" id="IPR029347">
    <property type="entry name" value="Raptor_N"/>
</dbReference>
<proteinExistence type="predicted"/>
<gene>
    <name evidence="3" type="ORF">TVY486_1100470</name>
</gene>
<evidence type="ECO:0000259" key="2">
    <source>
        <dbReference type="SMART" id="SM01302"/>
    </source>
</evidence>
<dbReference type="InterPro" id="IPR016024">
    <property type="entry name" value="ARM-type_fold"/>
</dbReference>
<reference evidence="3" key="1">
    <citation type="journal article" date="2012" name="Proc. Natl. Acad. Sci. U.S.A.">
        <title>Antigenic diversity is generated by distinct evolutionary mechanisms in African trypanosome species.</title>
        <authorList>
            <person name="Jackson A.P."/>
            <person name="Berry A."/>
            <person name="Aslett M."/>
            <person name="Allison H.C."/>
            <person name="Burton P."/>
            <person name="Vavrova-Anderson J."/>
            <person name="Brown R."/>
            <person name="Browne H."/>
            <person name="Corton N."/>
            <person name="Hauser H."/>
            <person name="Gamble J."/>
            <person name="Gilderthorp R."/>
            <person name="Marcello L."/>
            <person name="McQuillan J."/>
            <person name="Otto T.D."/>
            <person name="Quail M.A."/>
            <person name="Sanders M.J."/>
            <person name="van Tonder A."/>
            <person name="Ginger M.L."/>
            <person name="Field M.C."/>
            <person name="Barry J.D."/>
            <person name="Hertz-Fowler C."/>
            <person name="Berriman M."/>
        </authorList>
    </citation>
    <scope>NUCLEOTIDE SEQUENCE</scope>
    <source>
        <strain evidence="3">Y486</strain>
    </source>
</reference>
<dbReference type="Gene3D" id="2.130.10.10">
    <property type="entry name" value="YVTN repeat-like/Quinoprotein amine dehydrogenase"/>
    <property type="match status" value="1"/>
</dbReference>